<dbReference type="AlphaFoldDB" id="A0A9Q3C9K3"/>
<name>A0A9Q3C9K3_9BASI</name>
<proteinExistence type="predicted"/>
<reference evidence="1" key="1">
    <citation type="submission" date="2021-03" db="EMBL/GenBank/DDBJ databases">
        <title>Draft genome sequence of rust myrtle Austropuccinia psidii MF-1, a brazilian biotype.</title>
        <authorList>
            <person name="Quecine M.C."/>
            <person name="Pachon D.M.R."/>
            <person name="Bonatelli M.L."/>
            <person name="Correr F.H."/>
            <person name="Franceschini L.M."/>
            <person name="Leite T.F."/>
            <person name="Margarido G.R.A."/>
            <person name="Almeida C.A."/>
            <person name="Ferrarezi J.A."/>
            <person name="Labate C.A."/>
        </authorList>
    </citation>
    <scope>NUCLEOTIDE SEQUENCE</scope>
    <source>
        <strain evidence="1">MF-1</strain>
    </source>
</reference>
<dbReference type="EMBL" id="AVOT02005237">
    <property type="protein sequence ID" value="MBW0478575.1"/>
    <property type="molecule type" value="Genomic_DNA"/>
</dbReference>
<accession>A0A9Q3C9K3</accession>
<keyword evidence="2" id="KW-1185">Reference proteome</keyword>
<sequence length="149" mass="17220">MFSTNPITTPSPANIHSLVAQASTPIDKEPIKKAIDMLNYFPLHARPNITLITNILSQFTNRLMLAHWNLEKEFLRYFHGTRDLGLNFTKSEIHEQLPELIGCADSNYGKALVKKSQTKAIPYHFFKIQYQSIMKSEFISMKNFSKEMR</sequence>
<dbReference type="OrthoDB" id="2518268at2759"/>
<dbReference type="Proteomes" id="UP000765509">
    <property type="component" value="Unassembled WGS sequence"/>
</dbReference>
<protein>
    <submittedName>
        <fullName evidence="1">Uncharacterized protein</fullName>
    </submittedName>
</protein>
<evidence type="ECO:0000313" key="2">
    <source>
        <dbReference type="Proteomes" id="UP000765509"/>
    </source>
</evidence>
<organism evidence="1 2">
    <name type="scientific">Austropuccinia psidii MF-1</name>
    <dbReference type="NCBI Taxonomy" id="1389203"/>
    <lineage>
        <taxon>Eukaryota</taxon>
        <taxon>Fungi</taxon>
        <taxon>Dikarya</taxon>
        <taxon>Basidiomycota</taxon>
        <taxon>Pucciniomycotina</taxon>
        <taxon>Pucciniomycetes</taxon>
        <taxon>Pucciniales</taxon>
        <taxon>Sphaerophragmiaceae</taxon>
        <taxon>Austropuccinia</taxon>
    </lineage>
</organism>
<gene>
    <name evidence="1" type="ORF">O181_018290</name>
</gene>
<evidence type="ECO:0000313" key="1">
    <source>
        <dbReference type="EMBL" id="MBW0478575.1"/>
    </source>
</evidence>
<comment type="caution">
    <text evidence="1">The sequence shown here is derived from an EMBL/GenBank/DDBJ whole genome shotgun (WGS) entry which is preliminary data.</text>
</comment>